<dbReference type="InterPro" id="IPR005829">
    <property type="entry name" value="Sugar_transporter_CS"/>
</dbReference>
<reference evidence="7 8" key="1">
    <citation type="submission" date="2020-02" db="EMBL/GenBank/DDBJ databases">
        <title>Paraburkholderia simonii sp. nov. and Paraburkholderia youngii sp. nov. Brazilian and Mexican Mimosa-associated rhizobia.</title>
        <authorList>
            <person name="Mavima L."/>
            <person name="Beukes C.W."/>
            <person name="Chan W.Y."/>
            <person name="Palmer M."/>
            <person name="De Meyer S.E."/>
            <person name="James E.K."/>
            <person name="Venter S.N."/>
            <person name="Steenkamp E.T."/>
        </authorList>
    </citation>
    <scope>NUCLEOTIDE SEQUENCE [LARGE SCALE GENOMIC DNA]</scope>
    <source>
        <strain evidence="7 8">JPY169</strain>
    </source>
</reference>
<dbReference type="PROSITE" id="PS00217">
    <property type="entry name" value="SUGAR_TRANSPORT_2"/>
    <property type="match status" value="1"/>
</dbReference>
<feature type="transmembrane region" description="Helical" evidence="5">
    <location>
        <begin position="178"/>
        <end position="200"/>
    </location>
</feature>
<protein>
    <submittedName>
        <fullName evidence="7">Aromatic acid/H+ symport family MFS transporter</fullName>
    </submittedName>
</protein>
<evidence type="ECO:0000259" key="6">
    <source>
        <dbReference type="PROSITE" id="PS50850"/>
    </source>
</evidence>
<evidence type="ECO:0000313" key="8">
    <source>
        <dbReference type="Proteomes" id="UP000594380"/>
    </source>
</evidence>
<dbReference type="PROSITE" id="PS00216">
    <property type="entry name" value="SUGAR_TRANSPORT_1"/>
    <property type="match status" value="1"/>
</dbReference>
<dbReference type="Proteomes" id="UP000594380">
    <property type="component" value="Unassembled WGS sequence"/>
</dbReference>
<feature type="transmembrane region" description="Helical" evidence="5">
    <location>
        <begin position="397"/>
        <end position="414"/>
    </location>
</feature>
<keyword evidence="4 5" id="KW-0472">Membrane</keyword>
<accession>A0A7Y6JUD5</accession>
<feature type="transmembrane region" description="Helical" evidence="5">
    <location>
        <begin position="21"/>
        <end position="50"/>
    </location>
</feature>
<dbReference type="InterPro" id="IPR020846">
    <property type="entry name" value="MFS_dom"/>
</dbReference>
<comment type="subcellular location">
    <subcellularLocation>
        <location evidence="1">Membrane</location>
        <topology evidence="1">Multi-pass membrane protein</topology>
    </subcellularLocation>
</comment>
<feature type="domain" description="Major facilitator superfamily (MFS) profile" evidence="6">
    <location>
        <begin position="26"/>
        <end position="442"/>
    </location>
</feature>
<comment type="caution">
    <text evidence="7">The sequence shown here is derived from an EMBL/GenBank/DDBJ whole genome shotgun (WGS) entry which is preliminary data.</text>
</comment>
<feature type="transmembrane region" description="Helical" evidence="5">
    <location>
        <begin position="353"/>
        <end position="376"/>
    </location>
</feature>
<gene>
    <name evidence="7" type="ORF">G5S42_03825</name>
</gene>
<feature type="transmembrane region" description="Helical" evidence="5">
    <location>
        <begin position="150"/>
        <end position="172"/>
    </location>
</feature>
<keyword evidence="3 5" id="KW-1133">Transmembrane helix</keyword>
<dbReference type="RefSeq" id="WP_176105599.1">
    <property type="nucleotide sequence ID" value="NZ_JAALDK010000001.1"/>
</dbReference>
<dbReference type="CDD" id="cd17365">
    <property type="entry name" value="MFS_PcaK_like"/>
    <property type="match status" value="1"/>
</dbReference>
<dbReference type="PROSITE" id="PS50850">
    <property type="entry name" value="MFS"/>
    <property type="match status" value="1"/>
</dbReference>
<proteinExistence type="predicted"/>
<feature type="transmembrane region" description="Helical" evidence="5">
    <location>
        <begin position="62"/>
        <end position="80"/>
    </location>
</feature>
<dbReference type="SUPFAM" id="SSF103473">
    <property type="entry name" value="MFS general substrate transporter"/>
    <property type="match status" value="1"/>
</dbReference>
<dbReference type="InterPro" id="IPR011701">
    <property type="entry name" value="MFS"/>
</dbReference>
<feature type="transmembrane region" description="Helical" evidence="5">
    <location>
        <begin position="329"/>
        <end position="347"/>
    </location>
</feature>
<evidence type="ECO:0000313" key="7">
    <source>
        <dbReference type="EMBL" id="NUX98881.1"/>
    </source>
</evidence>
<dbReference type="Pfam" id="PF07690">
    <property type="entry name" value="MFS_1"/>
    <property type="match status" value="1"/>
</dbReference>
<keyword evidence="2 5" id="KW-0812">Transmembrane</keyword>
<evidence type="ECO:0000256" key="2">
    <source>
        <dbReference type="ARBA" id="ARBA00022692"/>
    </source>
</evidence>
<feature type="transmembrane region" description="Helical" evidence="5">
    <location>
        <begin position="92"/>
        <end position="112"/>
    </location>
</feature>
<name>A0A7Y6JUD5_9BURK</name>
<evidence type="ECO:0000256" key="1">
    <source>
        <dbReference type="ARBA" id="ARBA00004141"/>
    </source>
</evidence>
<sequence>MKSGVRTIDVKAFIDAERFSLCQWLILILCFCIVTADGYDTAAIGFIAPALTHAWGIDKSELGIVMSAALVGLGLGSVFAGPIADRIGRKSVLVVSVASFGIWSLIAASSHTVGSLTIFRFLTGLGLGAAMPNTVALMSEYAPERLRSMAVNVMYCGFSVGLIAGGTASAWLIPHAGWQSVLVLGGVLPLVLALVLIALLPESVQFLVVRSGTHEKIARILKRISPHANLDRCTFVAPVVSSTKSGRRFALALILSKAYRLPTIMLWIAYFTGLIVYYLMTNWMPTLFRDLGFSTEHAMLISSLFPLGGLLGNPVTGWLMDRVNANRTIVVSYVLVAVLVALVGHSVGSETTLGALIFLCGALATSAATSLSSYAAQIYPTEGRSTGVAWMQGVGRLGGVAGSFAGAAMLGLGWHFGDVFTMLAVPALISALATFSIGQRKAASLALQA</sequence>
<feature type="transmembrane region" description="Helical" evidence="5">
    <location>
        <begin position="420"/>
        <end position="438"/>
    </location>
</feature>
<feature type="transmembrane region" description="Helical" evidence="5">
    <location>
        <begin position="300"/>
        <end position="320"/>
    </location>
</feature>
<dbReference type="PANTHER" id="PTHR23508">
    <property type="entry name" value="CARBOXYLIC ACID TRANSPORTER PROTEIN HOMOLOG"/>
    <property type="match status" value="1"/>
</dbReference>
<dbReference type="AlphaFoldDB" id="A0A7Y6JUD5"/>
<dbReference type="InterPro" id="IPR036259">
    <property type="entry name" value="MFS_trans_sf"/>
</dbReference>
<dbReference type="GO" id="GO:0046943">
    <property type="term" value="F:carboxylic acid transmembrane transporter activity"/>
    <property type="evidence" value="ECO:0007669"/>
    <property type="project" value="TreeGrafter"/>
</dbReference>
<dbReference type="EMBL" id="JAALDK010000001">
    <property type="protein sequence ID" value="NUX98881.1"/>
    <property type="molecule type" value="Genomic_DNA"/>
</dbReference>
<feature type="transmembrane region" description="Helical" evidence="5">
    <location>
        <begin position="258"/>
        <end position="280"/>
    </location>
</feature>
<dbReference type="GeneID" id="301099471"/>
<dbReference type="PANTHER" id="PTHR23508:SF10">
    <property type="entry name" value="CARBOXYLIC ACID TRANSPORTER PROTEIN HOMOLOG"/>
    <property type="match status" value="1"/>
</dbReference>
<evidence type="ECO:0000256" key="5">
    <source>
        <dbReference type="SAM" id="Phobius"/>
    </source>
</evidence>
<feature type="transmembrane region" description="Helical" evidence="5">
    <location>
        <begin position="118"/>
        <end position="138"/>
    </location>
</feature>
<dbReference type="GO" id="GO:0005886">
    <property type="term" value="C:plasma membrane"/>
    <property type="evidence" value="ECO:0007669"/>
    <property type="project" value="TreeGrafter"/>
</dbReference>
<dbReference type="Gene3D" id="1.20.1250.20">
    <property type="entry name" value="MFS general substrate transporter like domains"/>
    <property type="match status" value="1"/>
</dbReference>
<evidence type="ECO:0000256" key="4">
    <source>
        <dbReference type="ARBA" id="ARBA00023136"/>
    </source>
</evidence>
<organism evidence="7 8">
    <name type="scientific">Paraburkholderia youngii</name>
    <dbReference type="NCBI Taxonomy" id="2782701"/>
    <lineage>
        <taxon>Bacteria</taxon>
        <taxon>Pseudomonadati</taxon>
        <taxon>Pseudomonadota</taxon>
        <taxon>Betaproteobacteria</taxon>
        <taxon>Burkholderiales</taxon>
        <taxon>Burkholderiaceae</taxon>
        <taxon>Paraburkholderia</taxon>
    </lineage>
</organism>
<evidence type="ECO:0000256" key="3">
    <source>
        <dbReference type="ARBA" id="ARBA00022989"/>
    </source>
</evidence>